<feature type="compositionally biased region" description="Pro residues" evidence="1">
    <location>
        <begin position="337"/>
        <end position="350"/>
    </location>
</feature>
<feature type="compositionally biased region" description="Basic and acidic residues" evidence="1">
    <location>
        <begin position="221"/>
        <end position="237"/>
    </location>
</feature>
<feature type="region of interest" description="Disordered" evidence="1">
    <location>
        <begin position="301"/>
        <end position="370"/>
    </location>
</feature>
<comment type="caution">
    <text evidence="2">The sequence shown here is derived from an EMBL/GenBank/DDBJ whole genome shotgun (WGS) entry which is preliminary data.</text>
</comment>
<dbReference type="Pfam" id="PF12520">
    <property type="entry name" value="DUF3723"/>
    <property type="match status" value="2"/>
</dbReference>
<keyword evidence="3" id="KW-1185">Reference proteome</keyword>
<dbReference type="InterPro" id="IPR022198">
    <property type="entry name" value="DUF3723"/>
</dbReference>
<reference evidence="2 3" key="1">
    <citation type="submission" date="2020-03" db="EMBL/GenBank/DDBJ databases">
        <title>Draft Genome Sequence of Cudoniella acicularis.</title>
        <authorList>
            <person name="Buettner E."/>
            <person name="Kellner H."/>
        </authorList>
    </citation>
    <scope>NUCLEOTIDE SEQUENCE [LARGE SCALE GENOMIC DNA]</scope>
    <source>
        <strain evidence="2 3">DSM 108380</strain>
    </source>
</reference>
<name>A0A8H4RHA2_9HELO</name>
<dbReference type="Proteomes" id="UP000566819">
    <property type="component" value="Unassembled WGS sequence"/>
</dbReference>
<feature type="compositionally biased region" description="Basic and acidic residues" evidence="1">
    <location>
        <begin position="306"/>
        <end position="323"/>
    </location>
</feature>
<evidence type="ECO:0000256" key="1">
    <source>
        <dbReference type="SAM" id="MobiDB-lite"/>
    </source>
</evidence>
<dbReference type="EMBL" id="JAAMPI010000596">
    <property type="protein sequence ID" value="KAF4630047.1"/>
    <property type="molecule type" value="Genomic_DNA"/>
</dbReference>
<dbReference type="AlphaFoldDB" id="A0A8H4RHA2"/>
<feature type="region of interest" description="Disordered" evidence="1">
    <location>
        <begin position="219"/>
        <end position="239"/>
    </location>
</feature>
<evidence type="ECO:0000313" key="3">
    <source>
        <dbReference type="Proteomes" id="UP000566819"/>
    </source>
</evidence>
<proteinExistence type="predicted"/>
<protein>
    <submittedName>
        <fullName evidence="2">Uncharacterized protein</fullName>
    </submittedName>
</protein>
<organism evidence="2 3">
    <name type="scientific">Cudoniella acicularis</name>
    <dbReference type="NCBI Taxonomy" id="354080"/>
    <lineage>
        <taxon>Eukaryota</taxon>
        <taxon>Fungi</taxon>
        <taxon>Dikarya</taxon>
        <taxon>Ascomycota</taxon>
        <taxon>Pezizomycotina</taxon>
        <taxon>Leotiomycetes</taxon>
        <taxon>Helotiales</taxon>
        <taxon>Tricladiaceae</taxon>
        <taxon>Cudoniella</taxon>
    </lineage>
</organism>
<sequence>MTDLSLQVKNVLREHDPSYAKFYDRDVLRQIHSKQDYVKRLEALSEQFWDSLDTLIPFARLWPAILIGTFLRLSNLHYPEEMTRYLRRVKATMVYIIGPLPRLIPRGSCEDTKYLEPYIRILKKVLPGKTYRVLWLLTLRHFPEIDGQAPRKDIALGNGYKRIRKLYRDRKAADSSEIEDCVRRIRPSIEQEVRRRKVQLIYQIIGDLECGETMTAAPELTSDREDGRPDISDKYSRPDISYRYGRPHDSALQADEGCLFFDYIYLTSYDTTPKRYLTSFAITRDFFHSFFGTAKDDLDQPNFFRLPRDNHGGGREDEERMQDVEDVEGPPANQRSAPPPPPEVPLPSNPTRPVENTHSAVTTSGSPGGAALLALPLIRTA</sequence>
<dbReference type="OrthoDB" id="3564557at2759"/>
<gene>
    <name evidence="2" type="ORF">G7Y89_g8099</name>
</gene>
<evidence type="ECO:0000313" key="2">
    <source>
        <dbReference type="EMBL" id="KAF4630047.1"/>
    </source>
</evidence>
<feature type="compositionally biased region" description="Polar residues" evidence="1">
    <location>
        <begin position="354"/>
        <end position="363"/>
    </location>
</feature>
<accession>A0A8H4RHA2</accession>